<comment type="caution">
    <text evidence="2">The sequence shown here is derived from an EMBL/GenBank/DDBJ whole genome shotgun (WGS) entry which is preliminary data.</text>
</comment>
<keyword evidence="1" id="KW-0472">Membrane</keyword>
<feature type="transmembrane region" description="Helical" evidence="1">
    <location>
        <begin position="183"/>
        <end position="205"/>
    </location>
</feature>
<dbReference type="EMBL" id="JAIWYP010000003">
    <property type="protein sequence ID" value="KAH3852861.1"/>
    <property type="molecule type" value="Genomic_DNA"/>
</dbReference>
<sequence length="220" mass="22143">MSATCHVIATSVPGARCPDYAIRIKCECPPTTTTESTTSIRTATSRYSTVAPSPTILGGTAVVNVTTGNIGTIVNVASTAASPTILGGTAVSNVTTGNIGTTVNVASTASAIDGGSTTNAGGMIKTTSGSWSGYDHGTGTVGYVSISGNGFHGNGSTLGNGTAHGFTSVDISSQTTSSSILNWLIPVIAGISFLAAFLILLLCIYKKKRKQVSDAQVDNM</sequence>
<reference evidence="2" key="1">
    <citation type="journal article" date="2019" name="bioRxiv">
        <title>The Genome of the Zebra Mussel, Dreissena polymorpha: A Resource for Invasive Species Research.</title>
        <authorList>
            <person name="McCartney M.A."/>
            <person name="Auch B."/>
            <person name="Kono T."/>
            <person name="Mallez S."/>
            <person name="Zhang Y."/>
            <person name="Obille A."/>
            <person name="Becker A."/>
            <person name="Abrahante J.E."/>
            <person name="Garbe J."/>
            <person name="Badalamenti J.P."/>
            <person name="Herman A."/>
            <person name="Mangelson H."/>
            <person name="Liachko I."/>
            <person name="Sullivan S."/>
            <person name="Sone E.D."/>
            <person name="Koren S."/>
            <person name="Silverstein K.A.T."/>
            <person name="Beckman K.B."/>
            <person name="Gohl D.M."/>
        </authorList>
    </citation>
    <scope>NUCLEOTIDE SEQUENCE</scope>
    <source>
        <strain evidence="2">Duluth1</strain>
        <tissue evidence="2">Whole animal</tissue>
    </source>
</reference>
<protein>
    <submittedName>
        <fullName evidence="2">Uncharacterized protein</fullName>
    </submittedName>
</protein>
<organism evidence="2 3">
    <name type="scientific">Dreissena polymorpha</name>
    <name type="common">Zebra mussel</name>
    <name type="synonym">Mytilus polymorpha</name>
    <dbReference type="NCBI Taxonomy" id="45954"/>
    <lineage>
        <taxon>Eukaryota</taxon>
        <taxon>Metazoa</taxon>
        <taxon>Spiralia</taxon>
        <taxon>Lophotrochozoa</taxon>
        <taxon>Mollusca</taxon>
        <taxon>Bivalvia</taxon>
        <taxon>Autobranchia</taxon>
        <taxon>Heteroconchia</taxon>
        <taxon>Euheterodonta</taxon>
        <taxon>Imparidentia</taxon>
        <taxon>Neoheterodontei</taxon>
        <taxon>Myida</taxon>
        <taxon>Dreissenoidea</taxon>
        <taxon>Dreissenidae</taxon>
        <taxon>Dreissena</taxon>
    </lineage>
</organism>
<dbReference type="AlphaFoldDB" id="A0A9D4L793"/>
<evidence type="ECO:0000313" key="3">
    <source>
        <dbReference type="Proteomes" id="UP000828390"/>
    </source>
</evidence>
<keyword evidence="3" id="KW-1185">Reference proteome</keyword>
<evidence type="ECO:0000313" key="2">
    <source>
        <dbReference type="EMBL" id="KAH3852861.1"/>
    </source>
</evidence>
<keyword evidence="1" id="KW-1133">Transmembrane helix</keyword>
<proteinExistence type="predicted"/>
<dbReference type="Proteomes" id="UP000828390">
    <property type="component" value="Unassembled WGS sequence"/>
</dbReference>
<accession>A0A9D4L793</accession>
<evidence type="ECO:0000256" key="1">
    <source>
        <dbReference type="SAM" id="Phobius"/>
    </source>
</evidence>
<keyword evidence="1" id="KW-0812">Transmembrane</keyword>
<name>A0A9D4L793_DREPO</name>
<gene>
    <name evidence="2" type="ORF">DPMN_095382</name>
</gene>
<reference evidence="2" key="2">
    <citation type="submission" date="2020-11" db="EMBL/GenBank/DDBJ databases">
        <authorList>
            <person name="McCartney M.A."/>
            <person name="Auch B."/>
            <person name="Kono T."/>
            <person name="Mallez S."/>
            <person name="Becker A."/>
            <person name="Gohl D.M."/>
            <person name="Silverstein K.A.T."/>
            <person name="Koren S."/>
            <person name="Bechman K.B."/>
            <person name="Herman A."/>
            <person name="Abrahante J.E."/>
            <person name="Garbe J."/>
        </authorList>
    </citation>
    <scope>NUCLEOTIDE SEQUENCE</scope>
    <source>
        <strain evidence="2">Duluth1</strain>
        <tissue evidence="2">Whole animal</tissue>
    </source>
</reference>